<proteinExistence type="predicted"/>
<dbReference type="Proteomes" id="UP000000310">
    <property type="component" value="Chromosome"/>
</dbReference>
<dbReference type="RefSeq" id="WP_013634634.1">
    <property type="nucleotide sequence ID" value="NC_015177.1"/>
</dbReference>
<dbReference type="SUPFAM" id="SSF51126">
    <property type="entry name" value="Pectin lyase-like"/>
    <property type="match status" value="1"/>
</dbReference>
<dbReference type="STRING" id="762903.Pedsa_3622"/>
<dbReference type="EMBL" id="CP002545">
    <property type="protein sequence ID" value="ADY54151.1"/>
    <property type="molecule type" value="Genomic_DNA"/>
</dbReference>
<dbReference type="OrthoDB" id="6475864at2"/>
<dbReference type="SMART" id="SM00710">
    <property type="entry name" value="PbH1"/>
    <property type="match status" value="6"/>
</dbReference>
<dbReference type="Gene3D" id="2.160.20.10">
    <property type="entry name" value="Single-stranded right-handed beta-helix, Pectin lyase-like"/>
    <property type="match status" value="1"/>
</dbReference>
<sequence length="584" mass="63643">MNIKKYLSGSLLIITFLIPIIVFSACKKNTSAKEEPVIKYAEKIEIRVSNEMPRIGESVSFIPIYSDKADRIVWSVDNINVPANTEGAIEYVFKDEKEHVFKVTCSAGSNTFSSTKKIKASLDNVLVNKDLIPAGGNLIFCSNWESFASAVAVAKAGDVIQLKNGTYTGSLTIANSGAEAKPIVIVPETRGGVILQGDSKWNINGKYITVDGFYFSKGTSTHPISFGQSSSFCRFINSAIVGWNLGGGDTRLVTIRGTKNEVGNCVLRQKNTAGMMLEVVRETSARNDHLIHHVYFGYFKDPGSGNGFETVRISTSGQSLSSSYTTLENCVFERCDGEAEIVSSKCGHNTYRNNTFLNSDGALTLRHGHDCLVEGNFFINTKGTPSSRCNGIRVIGERHTVRNNYFYNLPSGAQAIQVEYGNEVPHDLNQYDQVKDALIEYNTVYNCDKGIRLGASRNTGQTPPKTLPPGGVFKNNLIVSSAGSGNSMEIEGEIITGNLFSYTDNVVAGKNKIVPAILPSGLQYITSVAMKADGTGIYRPTDSNIKSGVQQTANFKPLNIVDIVPEWVKLKIDSGDREFSGEPW</sequence>
<reference evidence="1 2" key="1">
    <citation type="journal article" date="2011" name="Stand. Genomic Sci.">
        <title>Complete genome sequence of the gliding, heparinolytic Pedobacter saltans type strain (113).</title>
        <authorList>
            <person name="Liolios K."/>
            <person name="Sikorski J."/>
            <person name="Lu M."/>
            <person name="Nolan M."/>
            <person name="Lapidus A."/>
            <person name="Lucas S."/>
            <person name="Hammon N."/>
            <person name="Deshpande S."/>
            <person name="Cheng J.F."/>
            <person name="Tapia R."/>
            <person name="Han C."/>
            <person name="Goodwin L."/>
            <person name="Pitluck S."/>
            <person name="Huntemann M."/>
            <person name="Ivanova N."/>
            <person name="Pagani I."/>
            <person name="Mavromatis K."/>
            <person name="Ovchinikova G."/>
            <person name="Pati A."/>
            <person name="Chen A."/>
            <person name="Palaniappan K."/>
            <person name="Land M."/>
            <person name="Hauser L."/>
            <person name="Brambilla E.M."/>
            <person name="Kotsyurbenko O."/>
            <person name="Rohde M."/>
            <person name="Tindall B.J."/>
            <person name="Abt B."/>
            <person name="Goker M."/>
            <person name="Detter J.C."/>
            <person name="Woyke T."/>
            <person name="Bristow J."/>
            <person name="Eisen J.A."/>
            <person name="Markowitz V."/>
            <person name="Hugenholtz P."/>
            <person name="Klenk H.P."/>
            <person name="Kyrpides N.C."/>
        </authorList>
    </citation>
    <scope>NUCLEOTIDE SEQUENCE [LARGE SCALE GENOMIC DNA]</scope>
    <source>
        <strain evidence="2">ATCC 51119 / DSM 12145 / JCM 21818 / LMG 10337 / NBRC 100064 / NCIMB 13643</strain>
    </source>
</reference>
<evidence type="ECO:0000313" key="2">
    <source>
        <dbReference type="Proteomes" id="UP000000310"/>
    </source>
</evidence>
<evidence type="ECO:0008006" key="3">
    <source>
        <dbReference type="Google" id="ProtNLM"/>
    </source>
</evidence>
<dbReference type="InterPro" id="IPR011050">
    <property type="entry name" value="Pectin_lyase_fold/virulence"/>
</dbReference>
<dbReference type="AlphaFoldDB" id="F0S4X7"/>
<dbReference type="PROSITE" id="PS51257">
    <property type="entry name" value="PROKAR_LIPOPROTEIN"/>
    <property type="match status" value="1"/>
</dbReference>
<dbReference type="HOGENOM" id="CLU_466809_0_0_10"/>
<dbReference type="InterPro" id="IPR006626">
    <property type="entry name" value="PbH1"/>
</dbReference>
<dbReference type="KEGG" id="psn:Pedsa_3622"/>
<dbReference type="InterPro" id="IPR039513">
    <property type="entry name" value="PL-6"/>
</dbReference>
<accession>F0S4X7</accession>
<protein>
    <recommendedName>
        <fullName evidence="3">Poly(Beta-D-mannuronate) lyase</fullName>
    </recommendedName>
</protein>
<name>F0S4X7_PSESL</name>
<dbReference type="CDD" id="cd14251">
    <property type="entry name" value="PL-6"/>
    <property type="match status" value="1"/>
</dbReference>
<keyword evidence="2" id="KW-1185">Reference proteome</keyword>
<dbReference type="InterPro" id="IPR012334">
    <property type="entry name" value="Pectin_lyas_fold"/>
</dbReference>
<evidence type="ECO:0000313" key="1">
    <source>
        <dbReference type="EMBL" id="ADY54151.1"/>
    </source>
</evidence>
<dbReference type="Pfam" id="PF14592">
    <property type="entry name" value="Chondroitinas_B"/>
    <property type="match status" value="1"/>
</dbReference>
<reference evidence="2" key="2">
    <citation type="submission" date="2011-02" db="EMBL/GenBank/DDBJ databases">
        <title>The complete genome of Pedobacter saltans DSM 12145.</title>
        <authorList>
            <consortium name="US DOE Joint Genome Institute (JGI-PGF)"/>
            <person name="Lucas S."/>
            <person name="Copeland A."/>
            <person name="Lapidus A."/>
            <person name="Bruce D."/>
            <person name="Goodwin L."/>
            <person name="Pitluck S."/>
            <person name="Kyrpides N."/>
            <person name="Mavromatis K."/>
            <person name="Pagani I."/>
            <person name="Ivanova N."/>
            <person name="Ovchinnikova G."/>
            <person name="Lu M."/>
            <person name="Detter J.C."/>
            <person name="Han C."/>
            <person name="Land M."/>
            <person name="Hauser L."/>
            <person name="Markowitz V."/>
            <person name="Cheng J.-F."/>
            <person name="Hugenholtz P."/>
            <person name="Woyke T."/>
            <person name="Wu D."/>
            <person name="Tindall B."/>
            <person name="Pomrenke H.G."/>
            <person name="Brambilla E."/>
            <person name="Klenk H.-P."/>
            <person name="Eisen J.A."/>
        </authorList>
    </citation>
    <scope>NUCLEOTIDE SEQUENCE [LARGE SCALE GENOMIC DNA]</scope>
    <source>
        <strain evidence="2">ATCC 51119 / DSM 12145 / JCM 21818 / LMG 10337 / NBRC 100064 / NCIMB 13643</strain>
    </source>
</reference>
<dbReference type="eggNOG" id="COG3291">
    <property type="taxonomic scope" value="Bacteria"/>
</dbReference>
<organism evidence="1 2">
    <name type="scientific">Pseudopedobacter saltans (strain ATCC 51119 / DSM 12145 / JCM 21818 / CCUG 39354 / LMG 10337 / NBRC 100064 / NCIMB 13643)</name>
    <name type="common">Pedobacter saltans</name>
    <dbReference type="NCBI Taxonomy" id="762903"/>
    <lineage>
        <taxon>Bacteria</taxon>
        <taxon>Pseudomonadati</taxon>
        <taxon>Bacteroidota</taxon>
        <taxon>Sphingobacteriia</taxon>
        <taxon>Sphingobacteriales</taxon>
        <taxon>Sphingobacteriaceae</taxon>
        <taxon>Pseudopedobacter</taxon>
    </lineage>
</organism>
<gene>
    <name evidence="1" type="ordered locus">Pedsa_3622</name>
</gene>